<keyword evidence="4" id="KW-0472">Membrane</keyword>
<organism evidence="6 7">
    <name type="scientific">Jannaschia helgolandensis</name>
    <dbReference type="NCBI Taxonomy" id="188906"/>
    <lineage>
        <taxon>Bacteria</taxon>
        <taxon>Pseudomonadati</taxon>
        <taxon>Pseudomonadota</taxon>
        <taxon>Alphaproteobacteria</taxon>
        <taxon>Rhodobacterales</taxon>
        <taxon>Roseobacteraceae</taxon>
        <taxon>Jannaschia</taxon>
    </lineage>
</organism>
<evidence type="ECO:0000259" key="5">
    <source>
        <dbReference type="SMART" id="SM00563"/>
    </source>
</evidence>
<dbReference type="OrthoDB" id="5290997at2"/>
<evidence type="ECO:0000256" key="3">
    <source>
        <dbReference type="ARBA" id="ARBA00023315"/>
    </source>
</evidence>
<name>A0A1H7QYK2_9RHOB</name>
<evidence type="ECO:0000256" key="1">
    <source>
        <dbReference type="ARBA" id="ARBA00005189"/>
    </source>
</evidence>
<gene>
    <name evidence="6" type="ORF">SAMN04488526_2875</name>
</gene>
<dbReference type="GO" id="GO:0003841">
    <property type="term" value="F:1-acylglycerol-3-phosphate O-acyltransferase activity"/>
    <property type="evidence" value="ECO:0007669"/>
    <property type="project" value="TreeGrafter"/>
</dbReference>
<keyword evidence="4" id="KW-0812">Transmembrane</keyword>
<accession>A0A1H7QYK2</accession>
<comment type="pathway">
    <text evidence="1">Lipid metabolism.</text>
</comment>
<dbReference type="RefSeq" id="WP_092763927.1">
    <property type="nucleotide sequence ID" value="NZ_FNZQ01000006.1"/>
</dbReference>
<dbReference type="SMART" id="SM00563">
    <property type="entry name" value="PlsC"/>
    <property type="match status" value="1"/>
</dbReference>
<evidence type="ECO:0000313" key="7">
    <source>
        <dbReference type="Proteomes" id="UP000199283"/>
    </source>
</evidence>
<proteinExistence type="predicted"/>
<dbReference type="GO" id="GO:0006654">
    <property type="term" value="P:phosphatidic acid biosynthetic process"/>
    <property type="evidence" value="ECO:0007669"/>
    <property type="project" value="TreeGrafter"/>
</dbReference>
<keyword evidence="3 6" id="KW-0012">Acyltransferase</keyword>
<feature type="domain" description="Phospholipid/glycerol acyltransferase" evidence="5">
    <location>
        <begin position="69"/>
        <end position="183"/>
    </location>
</feature>
<evidence type="ECO:0000313" key="6">
    <source>
        <dbReference type="EMBL" id="SEL53090.1"/>
    </source>
</evidence>
<sequence length="261" mass="28999">MQYIRSLFFNIAMYVWMGVIGLIYAPWAILSPAGARAACDIYARHTLWMLRVFVGLKTEVRGTPPVGAALLAAKHQSFLDIIVIWASIPRGFFVMKSVLRYAPVLGQYALRLGCIPVHRGKRTEAIKLMLTEIRSGKRKDGQLMIYPQGTRVAPGAVRPYKVGTFAMYEILGQPCYPVATNVGLFWPKRGLLRKQGVGVVEFLDPIPAGLDRSTFMTALEERIETASNRLMEEAGFPVTLHPEIIGDPVAKAVRDVARPKT</sequence>
<dbReference type="SUPFAM" id="SSF69593">
    <property type="entry name" value="Glycerol-3-phosphate (1)-acyltransferase"/>
    <property type="match status" value="1"/>
</dbReference>
<reference evidence="6 7" key="1">
    <citation type="submission" date="2016-10" db="EMBL/GenBank/DDBJ databases">
        <authorList>
            <person name="de Groot N.N."/>
        </authorList>
    </citation>
    <scope>NUCLEOTIDE SEQUENCE [LARGE SCALE GENOMIC DNA]</scope>
    <source>
        <strain evidence="6 7">DSM 14858</strain>
    </source>
</reference>
<dbReference type="EMBL" id="FNZQ01000006">
    <property type="protein sequence ID" value="SEL53090.1"/>
    <property type="molecule type" value="Genomic_DNA"/>
</dbReference>
<evidence type="ECO:0000256" key="4">
    <source>
        <dbReference type="SAM" id="Phobius"/>
    </source>
</evidence>
<protein>
    <submittedName>
        <fullName evidence="6">1-acyl-sn-glycerol-3-phosphate acyltransferase</fullName>
    </submittedName>
</protein>
<dbReference type="CDD" id="cd07989">
    <property type="entry name" value="LPLAT_AGPAT-like"/>
    <property type="match status" value="1"/>
</dbReference>
<dbReference type="STRING" id="188906.SAMN04488526_2875"/>
<dbReference type="AlphaFoldDB" id="A0A1H7QYK2"/>
<dbReference type="PANTHER" id="PTHR10434:SF40">
    <property type="entry name" value="1-ACYL-SN-GLYCEROL-3-PHOSPHATE ACYLTRANSFERASE"/>
    <property type="match status" value="1"/>
</dbReference>
<keyword evidence="7" id="KW-1185">Reference proteome</keyword>
<keyword evidence="2 6" id="KW-0808">Transferase</keyword>
<evidence type="ECO:0000256" key="2">
    <source>
        <dbReference type="ARBA" id="ARBA00022679"/>
    </source>
</evidence>
<keyword evidence="4" id="KW-1133">Transmembrane helix</keyword>
<dbReference type="Proteomes" id="UP000199283">
    <property type="component" value="Unassembled WGS sequence"/>
</dbReference>
<dbReference type="Pfam" id="PF01553">
    <property type="entry name" value="Acyltransferase"/>
    <property type="match status" value="1"/>
</dbReference>
<dbReference type="InterPro" id="IPR002123">
    <property type="entry name" value="Plipid/glycerol_acylTrfase"/>
</dbReference>
<dbReference type="PANTHER" id="PTHR10434">
    <property type="entry name" value="1-ACYL-SN-GLYCEROL-3-PHOSPHATE ACYLTRANSFERASE"/>
    <property type="match status" value="1"/>
</dbReference>
<feature type="transmembrane region" description="Helical" evidence="4">
    <location>
        <begin position="7"/>
        <end position="29"/>
    </location>
</feature>